<dbReference type="AlphaFoldDB" id="W2RWS0"/>
<dbReference type="EMBL" id="KB822720">
    <property type="protein sequence ID" value="ETN40238.1"/>
    <property type="molecule type" value="Genomic_DNA"/>
</dbReference>
<feature type="compositionally biased region" description="Polar residues" evidence="2">
    <location>
        <begin position="135"/>
        <end position="166"/>
    </location>
</feature>
<evidence type="ECO:0000256" key="2">
    <source>
        <dbReference type="SAM" id="MobiDB-lite"/>
    </source>
</evidence>
<evidence type="ECO:0000256" key="1">
    <source>
        <dbReference type="SAM" id="Coils"/>
    </source>
</evidence>
<accession>W2RWS0</accession>
<feature type="region of interest" description="Disordered" evidence="2">
    <location>
        <begin position="297"/>
        <end position="341"/>
    </location>
</feature>
<dbReference type="OrthoDB" id="5377009at2759"/>
<name>W2RWS0_CYPE1</name>
<dbReference type="GeneID" id="19971853"/>
<dbReference type="RefSeq" id="XP_008717081.1">
    <property type="nucleotide sequence ID" value="XM_008718859.1"/>
</dbReference>
<feature type="coiled-coil region" evidence="1">
    <location>
        <begin position="412"/>
        <end position="439"/>
    </location>
</feature>
<feature type="region of interest" description="Disordered" evidence="2">
    <location>
        <begin position="1"/>
        <end position="167"/>
    </location>
</feature>
<reference evidence="3 4" key="1">
    <citation type="submission" date="2013-03" db="EMBL/GenBank/DDBJ databases">
        <title>The Genome Sequence of Phialophora europaea CBS 101466.</title>
        <authorList>
            <consortium name="The Broad Institute Genomics Platform"/>
            <person name="Cuomo C."/>
            <person name="de Hoog S."/>
            <person name="Gorbushina A."/>
            <person name="Walker B."/>
            <person name="Young S.K."/>
            <person name="Zeng Q."/>
            <person name="Gargeya S."/>
            <person name="Fitzgerald M."/>
            <person name="Haas B."/>
            <person name="Abouelleil A."/>
            <person name="Allen A.W."/>
            <person name="Alvarado L."/>
            <person name="Arachchi H.M."/>
            <person name="Berlin A.M."/>
            <person name="Chapman S.B."/>
            <person name="Gainer-Dewar J."/>
            <person name="Goldberg J."/>
            <person name="Griggs A."/>
            <person name="Gujja S."/>
            <person name="Hansen M."/>
            <person name="Howarth C."/>
            <person name="Imamovic A."/>
            <person name="Ireland A."/>
            <person name="Larimer J."/>
            <person name="McCowan C."/>
            <person name="Murphy C."/>
            <person name="Pearson M."/>
            <person name="Poon T.W."/>
            <person name="Priest M."/>
            <person name="Roberts A."/>
            <person name="Saif S."/>
            <person name="Shea T."/>
            <person name="Sisk P."/>
            <person name="Sykes S."/>
            <person name="Wortman J."/>
            <person name="Nusbaum C."/>
            <person name="Birren B."/>
        </authorList>
    </citation>
    <scope>NUCLEOTIDE SEQUENCE [LARGE SCALE GENOMIC DNA]</scope>
    <source>
        <strain evidence="3 4">CBS 101466</strain>
    </source>
</reference>
<organism evidence="3 4">
    <name type="scientific">Cyphellophora europaea (strain CBS 101466)</name>
    <name type="common">Phialophora europaea</name>
    <dbReference type="NCBI Taxonomy" id="1220924"/>
    <lineage>
        <taxon>Eukaryota</taxon>
        <taxon>Fungi</taxon>
        <taxon>Dikarya</taxon>
        <taxon>Ascomycota</taxon>
        <taxon>Pezizomycotina</taxon>
        <taxon>Eurotiomycetes</taxon>
        <taxon>Chaetothyriomycetidae</taxon>
        <taxon>Chaetothyriales</taxon>
        <taxon>Cyphellophoraceae</taxon>
        <taxon>Cyphellophora</taxon>
    </lineage>
</organism>
<protein>
    <submittedName>
        <fullName evidence="3">Uncharacterized protein</fullName>
    </submittedName>
</protein>
<sequence length="454" mass="50025">MPLKRSPPRPFDEDGPTITLPPPVERSHQRSRTTVDLPPLVSRTSSSSPNRLSTFLPSIRSASRNVSPERVSPDEAAEYDIDEAEGTQRPKTSAGVAKSLASWFEGSSDPVNIGLVQSPKKEEENPISPEDVQGTMFSNSSEAVDTLTSRPSRPQSQPRAESTSRFSFFRKQATTPILAPGEIDSLSSLDIRDALFPGGPADEFSPAAFKNLQLNAEGTLRKFQFAHQEQQKQIRSLKSTNTAQTDDLEASQIRSEHLKLQLVEMAERAAEQERLITSLRNELASISHPYSEESFELQQSSVRKVPQNLDMSQTYQTSRSRRKRVSDAPSATSSEPSDRFSIFSADQRSLNNFVDSPGTSAAPSPVMKHASMHITTVSTPMHQHEHTAVSVIPVPECQKCYGVRADEAWDVISMMKVESQALKERIEELEGANGQALDLLGSLDGLRLDDLGLK</sequence>
<feature type="compositionally biased region" description="Acidic residues" evidence="2">
    <location>
        <begin position="75"/>
        <end position="85"/>
    </location>
</feature>
<dbReference type="STRING" id="1220924.W2RWS0"/>
<dbReference type="VEuPathDB" id="FungiDB:HMPREF1541_04514"/>
<dbReference type="HOGENOM" id="CLU_042069_0_0_1"/>
<evidence type="ECO:0000313" key="3">
    <source>
        <dbReference type="EMBL" id="ETN40238.1"/>
    </source>
</evidence>
<proteinExistence type="predicted"/>
<keyword evidence="1" id="KW-0175">Coiled coil</keyword>
<evidence type="ECO:0000313" key="4">
    <source>
        <dbReference type="Proteomes" id="UP000030752"/>
    </source>
</evidence>
<dbReference type="InParanoid" id="W2RWS0"/>
<feature type="compositionally biased region" description="Low complexity" evidence="2">
    <location>
        <begin position="37"/>
        <end position="54"/>
    </location>
</feature>
<dbReference type="Proteomes" id="UP000030752">
    <property type="component" value="Unassembled WGS sequence"/>
</dbReference>
<gene>
    <name evidence="3" type="ORF">HMPREF1541_04514</name>
</gene>
<dbReference type="eggNOG" id="ENOG502SCZX">
    <property type="taxonomic scope" value="Eukaryota"/>
</dbReference>
<feature type="compositionally biased region" description="Polar residues" evidence="2">
    <location>
        <begin position="309"/>
        <end position="318"/>
    </location>
</feature>
<keyword evidence="4" id="KW-1185">Reference proteome</keyword>